<dbReference type="Proteomes" id="UP000005408">
    <property type="component" value="Unassembled WGS sequence"/>
</dbReference>
<dbReference type="InterPro" id="IPR029412">
    <property type="entry name" value="CEP19"/>
</dbReference>
<evidence type="ECO:0000256" key="5">
    <source>
        <dbReference type="ARBA" id="ARBA00022015"/>
    </source>
</evidence>
<comment type="subcellular location">
    <subcellularLocation>
        <location evidence="2">Cytoplasm</location>
        <location evidence="2">Cytoskeleton</location>
        <location evidence="2">Cilium basal body</location>
    </subcellularLocation>
    <subcellularLocation>
        <location evidence="1">Cytoplasm</location>
        <location evidence="1">Cytoskeleton</location>
        <location evidence="1">Microtubule organizing center</location>
        <location evidence="1">Centrosome</location>
        <location evidence="1">Centriole</location>
    </subcellularLocation>
    <subcellularLocation>
        <location evidence="3">Cytoplasm</location>
        <location evidence="3">Cytoskeleton</location>
        <location evidence="3">Spindle</location>
    </subcellularLocation>
</comment>
<dbReference type="GO" id="GO:0036064">
    <property type="term" value="C:ciliary basal body"/>
    <property type="evidence" value="ECO:0007669"/>
    <property type="project" value="TreeGrafter"/>
</dbReference>
<evidence type="ECO:0000256" key="9">
    <source>
        <dbReference type="ARBA" id="ARBA00023212"/>
    </source>
</evidence>
<keyword evidence="8" id="KW-0969">Cilium</keyword>
<evidence type="ECO:0000256" key="1">
    <source>
        <dbReference type="ARBA" id="ARBA00004114"/>
    </source>
</evidence>
<reference evidence="11" key="1">
    <citation type="submission" date="2022-08" db="UniProtKB">
        <authorList>
            <consortium name="EnsemblMetazoa"/>
        </authorList>
    </citation>
    <scope>IDENTIFICATION</scope>
    <source>
        <strain evidence="11">05x7-T-G4-1.051#20</strain>
    </source>
</reference>
<evidence type="ECO:0000256" key="7">
    <source>
        <dbReference type="ARBA" id="ARBA00022794"/>
    </source>
</evidence>
<dbReference type="GO" id="GO:0000922">
    <property type="term" value="C:spindle pole"/>
    <property type="evidence" value="ECO:0007669"/>
    <property type="project" value="TreeGrafter"/>
</dbReference>
<keyword evidence="6" id="KW-0963">Cytoplasm</keyword>
<accession>A0A8W8ILV8</accession>
<dbReference type="GO" id="GO:0097712">
    <property type="term" value="P:vesicle targeting, trans-Golgi to periciliary membrane compartment"/>
    <property type="evidence" value="ECO:0007669"/>
    <property type="project" value="TreeGrafter"/>
</dbReference>
<dbReference type="GO" id="GO:0005813">
    <property type="term" value="C:centrosome"/>
    <property type="evidence" value="ECO:0007669"/>
    <property type="project" value="TreeGrafter"/>
</dbReference>
<evidence type="ECO:0000256" key="2">
    <source>
        <dbReference type="ARBA" id="ARBA00004120"/>
    </source>
</evidence>
<keyword evidence="9" id="KW-0206">Cytoskeleton</keyword>
<dbReference type="PANTHER" id="PTHR31539:SF1">
    <property type="entry name" value="CENTROSOMAL PROTEIN OF 19 KDA"/>
    <property type="match status" value="1"/>
</dbReference>
<comment type="similarity">
    <text evidence="4">Belongs to the CEP19 family.</text>
</comment>
<organism evidence="11 12">
    <name type="scientific">Magallana gigas</name>
    <name type="common">Pacific oyster</name>
    <name type="synonym">Crassostrea gigas</name>
    <dbReference type="NCBI Taxonomy" id="29159"/>
    <lineage>
        <taxon>Eukaryota</taxon>
        <taxon>Metazoa</taxon>
        <taxon>Spiralia</taxon>
        <taxon>Lophotrochozoa</taxon>
        <taxon>Mollusca</taxon>
        <taxon>Bivalvia</taxon>
        <taxon>Autobranchia</taxon>
        <taxon>Pteriomorphia</taxon>
        <taxon>Ostreida</taxon>
        <taxon>Ostreoidea</taxon>
        <taxon>Ostreidae</taxon>
        <taxon>Magallana</taxon>
    </lineage>
</organism>
<dbReference type="AlphaFoldDB" id="A0A8W8ILV8"/>
<dbReference type="GO" id="GO:0005814">
    <property type="term" value="C:centriole"/>
    <property type="evidence" value="ECO:0007669"/>
    <property type="project" value="UniProtKB-SubCell"/>
</dbReference>
<dbReference type="GO" id="GO:0034454">
    <property type="term" value="P:microtubule anchoring at centrosome"/>
    <property type="evidence" value="ECO:0007669"/>
    <property type="project" value="TreeGrafter"/>
</dbReference>
<keyword evidence="7" id="KW-0970">Cilium biogenesis/degradation</keyword>
<dbReference type="PANTHER" id="PTHR31539">
    <property type="entry name" value="CENTROSOMAL PROTEIN OF 19K CEP19"/>
    <property type="match status" value="1"/>
</dbReference>
<evidence type="ECO:0000256" key="10">
    <source>
        <dbReference type="ARBA" id="ARBA00023273"/>
    </source>
</evidence>
<dbReference type="Pfam" id="PF14933">
    <property type="entry name" value="CEP19"/>
    <property type="match status" value="1"/>
</dbReference>
<evidence type="ECO:0000256" key="4">
    <source>
        <dbReference type="ARBA" id="ARBA00009371"/>
    </source>
</evidence>
<name>A0A8W8ILV8_MAGGI</name>
<evidence type="ECO:0000313" key="11">
    <source>
        <dbReference type="EnsemblMetazoa" id="G14727.1:cds"/>
    </source>
</evidence>
<keyword evidence="10" id="KW-0966">Cell projection</keyword>
<sequence length="178" mass="20699">MQTRLPCRCTVGDIKMGDGIEVKRCGVKFTPPALVLNYLIKDTGKMHRRTMPLRHFNKNSSVDATVDELLSNPRHSKYLKCMPKFQLYRLVSIIKDKLSGMSLEESLARNDEIDKLDPEEDLNKLDDETLRRKKSIMEDTFEKNLKKPGDPGFEYDVQMDFDEVEACEWDSEESEQEF</sequence>
<evidence type="ECO:0000256" key="3">
    <source>
        <dbReference type="ARBA" id="ARBA00004186"/>
    </source>
</evidence>
<dbReference type="EnsemblMetazoa" id="G14727.1">
    <property type="protein sequence ID" value="G14727.1:cds"/>
    <property type="gene ID" value="G14727"/>
</dbReference>
<evidence type="ECO:0000313" key="12">
    <source>
        <dbReference type="Proteomes" id="UP000005408"/>
    </source>
</evidence>
<keyword evidence="12" id="KW-1185">Reference proteome</keyword>
<proteinExistence type="inferred from homology"/>
<evidence type="ECO:0000256" key="8">
    <source>
        <dbReference type="ARBA" id="ARBA00023069"/>
    </source>
</evidence>
<evidence type="ECO:0000256" key="6">
    <source>
        <dbReference type="ARBA" id="ARBA00022490"/>
    </source>
</evidence>
<protein>
    <recommendedName>
        <fullName evidence="5">Centrosomal protein of 19 kDa</fullName>
    </recommendedName>
</protein>